<dbReference type="EMBL" id="JH795863">
    <property type="protein sequence ID" value="EJU01961.1"/>
    <property type="molecule type" value="Genomic_DNA"/>
</dbReference>
<proteinExistence type="predicted"/>
<dbReference type="GeneID" id="63682497"/>
<evidence type="ECO:0000313" key="2">
    <source>
        <dbReference type="Proteomes" id="UP000030653"/>
    </source>
</evidence>
<dbReference type="AlphaFoldDB" id="M5FVU2"/>
<dbReference type="HOGENOM" id="CLU_783082_0_0_1"/>
<keyword evidence="2" id="KW-1185">Reference proteome</keyword>
<protein>
    <submittedName>
        <fullName evidence="1">Uncharacterized protein</fullName>
    </submittedName>
</protein>
<name>M5FVU2_DACPD</name>
<gene>
    <name evidence="1" type="ORF">DACRYDRAFT_100200</name>
</gene>
<organism evidence="1 2">
    <name type="scientific">Dacryopinax primogenitus (strain DJM 731)</name>
    <name type="common">Brown rot fungus</name>
    <dbReference type="NCBI Taxonomy" id="1858805"/>
    <lineage>
        <taxon>Eukaryota</taxon>
        <taxon>Fungi</taxon>
        <taxon>Dikarya</taxon>
        <taxon>Basidiomycota</taxon>
        <taxon>Agaricomycotina</taxon>
        <taxon>Dacrymycetes</taxon>
        <taxon>Dacrymycetales</taxon>
        <taxon>Dacrymycetaceae</taxon>
        <taxon>Dacryopinax</taxon>
    </lineage>
</organism>
<dbReference type="RefSeq" id="XP_040628858.1">
    <property type="nucleotide sequence ID" value="XM_040767435.1"/>
</dbReference>
<sequence length="354" mass="38414">MSAVVMEEAPPSSAIALHPLGPVDEAKLCLVTAELITALNDTRSAKKIVKDTRKAGGKAPVIEVVEGEQGSSLVGRKDKQQQLLKDGLADAARMRVEEVRAGLETALAQKQTVERVDQASSSFCALTTCRSFPSRSSSTPSQPLLPFPVAPSHLGPPRPQILRSKSTPTPVPLTFSSSSVVLRLIFAWRPKKRCWQRKERIAPLETTLGYRRVAEKRAEEELEAREGILLAHKREFEAQGHKLRGKAAKEFHAAQPKKKVSEKLTFERNRLRFKRSQVKESVKTGGKKVWTFTKKVPGLLRDNAQAIANGVAECAAHFCGHIVRVTLGIPPVTAAIPGALVGAAAALKAAAGRE</sequence>
<accession>M5FVU2</accession>
<reference evidence="1 2" key="1">
    <citation type="journal article" date="2012" name="Science">
        <title>The Paleozoic origin of enzymatic lignin decomposition reconstructed from 31 fungal genomes.</title>
        <authorList>
            <person name="Floudas D."/>
            <person name="Binder M."/>
            <person name="Riley R."/>
            <person name="Barry K."/>
            <person name="Blanchette R.A."/>
            <person name="Henrissat B."/>
            <person name="Martinez A.T."/>
            <person name="Otillar R."/>
            <person name="Spatafora J.W."/>
            <person name="Yadav J.S."/>
            <person name="Aerts A."/>
            <person name="Benoit I."/>
            <person name="Boyd A."/>
            <person name="Carlson A."/>
            <person name="Copeland A."/>
            <person name="Coutinho P.M."/>
            <person name="de Vries R.P."/>
            <person name="Ferreira P."/>
            <person name="Findley K."/>
            <person name="Foster B."/>
            <person name="Gaskell J."/>
            <person name="Glotzer D."/>
            <person name="Gorecki P."/>
            <person name="Heitman J."/>
            <person name="Hesse C."/>
            <person name="Hori C."/>
            <person name="Igarashi K."/>
            <person name="Jurgens J.A."/>
            <person name="Kallen N."/>
            <person name="Kersten P."/>
            <person name="Kohler A."/>
            <person name="Kuees U."/>
            <person name="Kumar T.K.A."/>
            <person name="Kuo A."/>
            <person name="LaButti K."/>
            <person name="Larrondo L.F."/>
            <person name="Lindquist E."/>
            <person name="Ling A."/>
            <person name="Lombard V."/>
            <person name="Lucas S."/>
            <person name="Lundell T."/>
            <person name="Martin R."/>
            <person name="McLaughlin D.J."/>
            <person name="Morgenstern I."/>
            <person name="Morin E."/>
            <person name="Murat C."/>
            <person name="Nagy L.G."/>
            <person name="Nolan M."/>
            <person name="Ohm R.A."/>
            <person name="Patyshakuliyeva A."/>
            <person name="Rokas A."/>
            <person name="Ruiz-Duenas F.J."/>
            <person name="Sabat G."/>
            <person name="Salamov A."/>
            <person name="Samejima M."/>
            <person name="Schmutz J."/>
            <person name="Slot J.C."/>
            <person name="St John F."/>
            <person name="Stenlid J."/>
            <person name="Sun H."/>
            <person name="Sun S."/>
            <person name="Syed K."/>
            <person name="Tsang A."/>
            <person name="Wiebenga A."/>
            <person name="Young D."/>
            <person name="Pisabarro A."/>
            <person name="Eastwood D.C."/>
            <person name="Martin F."/>
            <person name="Cullen D."/>
            <person name="Grigoriev I.V."/>
            <person name="Hibbett D.S."/>
        </authorList>
    </citation>
    <scope>NUCLEOTIDE SEQUENCE [LARGE SCALE GENOMIC DNA]</scope>
    <source>
        <strain evidence="1 2">DJM-731 SS1</strain>
    </source>
</reference>
<evidence type="ECO:0000313" key="1">
    <source>
        <dbReference type="EMBL" id="EJU01961.1"/>
    </source>
</evidence>
<dbReference type="Proteomes" id="UP000030653">
    <property type="component" value="Unassembled WGS sequence"/>
</dbReference>